<dbReference type="Gene3D" id="1.20.1250.20">
    <property type="entry name" value="MFS general substrate transporter like domains"/>
    <property type="match status" value="1"/>
</dbReference>
<feature type="transmembrane region" description="Helical" evidence="5">
    <location>
        <begin position="483"/>
        <end position="500"/>
    </location>
</feature>
<feature type="transmembrane region" description="Helical" evidence="5">
    <location>
        <begin position="243"/>
        <end position="263"/>
    </location>
</feature>
<evidence type="ECO:0000313" key="7">
    <source>
        <dbReference type="EMBL" id="PKS07241.1"/>
    </source>
</evidence>
<comment type="subcellular location">
    <subcellularLocation>
        <location evidence="1">Membrane</location>
        <topology evidence="1">Multi-pass membrane protein</topology>
    </subcellularLocation>
</comment>
<keyword evidence="3 5" id="KW-1133">Transmembrane helix</keyword>
<dbReference type="InterPro" id="IPR011701">
    <property type="entry name" value="MFS"/>
</dbReference>
<evidence type="ECO:0000256" key="1">
    <source>
        <dbReference type="ARBA" id="ARBA00004141"/>
    </source>
</evidence>
<evidence type="ECO:0000259" key="6">
    <source>
        <dbReference type="PROSITE" id="PS50850"/>
    </source>
</evidence>
<feature type="transmembrane region" description="Helical" evidence="5">
    <location>
        <begin position="346"/>
        <end position="366"/>
    </location>
</feature>
<reference evidence="7 8" key="1">
    <citation type="journal article" date="2017" name="G3 (Bethesda)">
        <title>First Draft Genome Sequence of the Pathogenic Fungus Lomentospora prolificans (Formerly Scedosporium prolificans).</title>
        <authorList>
            <person name="Luo R."/>
            <person name="Zimin A."/>
            <person name="Workman R."/>
            <person name="Fan Y."/>
            <person name="Pertea G."/>
            <person name="Grossman N."/>
            <person name="Wear M.P."/>
            <person name="Jia B."/>
            <person name="Miller H."/>
            <person name="Casadevall A."/>
            <person name="Timp W."/>
            <person name="Zhang S.X."/>
            <person name="Salzberg S.L."/>
        </authorList>
    </citation>
    <scope>NUCLEOTIDE SEQUENCE [LARGE SCALE GENOMIC DNA]</scope>
    <source>
        <strain evidence="7 8">JHH-5317</strain>
    </source>
</reference>
<feature type="transmembrane region" description="Helical" evidence="5">
    <location>
        <begin position="311"/>
        <end position="334"/>
    </location>
</feature>
<dbReference type="InParanoid" id="A0A2N3N483"/>
<comment type="caution">
    <text evidence="7">The sequence shown here is derived from an EMBL/GenBank/DDBJ whole genome shotgun (WGS) entry which is preliminary data.</text>
</comment>
<dbReference type="STRING" id="41688.A0A2N3N483"/>
<evidence type="ECO:0000256" key="2">
    <source>
        <dbReference type="ARBA" id="ARBA00022692"/>
    </source>
</evidence>
<name>A0A2N3N483_9PEZI</name>
<organism evidence="7 8">
    <name type="scientific">Lomentospora prolificans</name>
    <dbReference type="NCBI Taxonomy" id="41688"/>
    <lineage>
        <taxon>Eukaryota</taxon>
        <taxon>Fungi</taxon>
        <taxon>Dikarya</taxon>
        <taxon>Ascomycota</taxon>
        <taxon>Pezizomycotina</taxon>
        <taxon>Sordariomycetes</taxon>
        <taxon>Hypocreomycetidae</taxon>
        <taxon>Microascales</taxon>
        <taxon>Microascaceae</taxon>
        <taxon>Lomentospora</taxon>
    </lineage>
</organism>
<keyword evidence="2 5" id="KW-0812">Transmembrane</keyword>
<protein>
    <recommendedName>
        <fullName evidence="6">Major facilitator superfamily (MFS) profile domain-containing protein</fullName>
    </recommendedName>
</protein>
<feature type="transmembrane region" description="Helical" evidence="5">
    <location>
        <begin position="214"/>
        <end position="237"/>
    </location>
</feature>
<feature type="transmembrane region" description="Helical" evidence="5">
    <location>
        <begin position="57"/>
        <end position="80"/>
    </location>
</feature>
<gene>
    <name evidence="7" type="ORF">jhhlp_005843</name>
</gene>
<dbReference type="PANTHER" id="PTHR23507:SF1">
    <property type="entry name" value="FI18259P1-RELATED"/>
    <property type="match status" value="1"/>
</dbReference>
<accession>A0A2N3N483</accession>
<dbReference type="OrthoDB" id="3026777at2759"/>
<feature type="domain" description="Major facilitator superfamily (MFS) profile" evidence="6">
    <location>
        <begin position="57"/>
        <end position="505"/>
    </location>
</feature>
<dbReference type="AlphaFoldDB" id="A0A2N3N483"/>
<proteinExistence type="predicted"/>
<dbReference type="GO" id="GO:0022857">
    <property type="term" value="F:transmembrane transporter activity"/>
    <property type="evidence" value="ECO:0007669"/>
    <property type="project" value="InterPro"/>
</dbReference>
<feature type="transmembrane region" description="Helical" evidence="5">
    <location>
        <begin position="445"/>
        <end position="471"/>
    </location>
</feature>
<dbReference type="Pfam" id="PF07690">
    <property type="entry name" value="MFS_1"/>
    <property type="match status" value="2"/>
</dbReference>
<dbReference type="InterPro" id="IPR020846">
    <property type="entry name" value="MFS_dom"/>
</dbReference>
<feature type="transmembrane region" description="Helical" evidence="5">
    <location>
        <begin position="386"/>
        <end position="406"/>
    </location>
</feature>
<feature type="transmembrane region" description="Helical" evidence="5">
    <location>
        <begin position="176"/>
        <end position="202"/>
    </location>
</feature>
<dbReference type="InterPro" id="IPR036259">
    <property type="entry name" value="MFS_trans_sf"/>
</dbReference>
<evidence type="ECO:0000256" key="3">
    <source>
        <dbReference type="ARBA" id="ARBA00022989"/>
    </source>
</evidence>
<dbReference type="SUPFAM" id="SSF103473">
    <property type="entry name" value="MFS general substrate transporter"/>
    <property type="match status" value="1"/>
</dbReference>
<dbReference type="GO" id="GO:0016020">
    <property type="term" value="C:membrane"/>
    <property type="evidence" value="ECO:0007669"/>
    <property type="project" value="UniProtKB-SubCell"/>
</dbReference>
<evidence type="ECO:0000256" key="5">
    <source>
        <dbReference type="SAM" id="Phobius"/>
    </source>
</evidence>
<evidence type="ECO:0000256" key="4">
    <source>
        <dbReference type="ARBA" id="ARBA00023136"/>
    </source>
</evidence>
<feature type="transmembrane region" description="Helical" evidence="5">
    <location>
        <begin position="148"/>
        <end position="170"/>
    </location>
</feature>
<dbReference type="PANTHER" id="PTHR23507">
    <property type="entry name" value="ZGC:174356"/>
    <property type="match status" value="1"/>
</dbReference>
<keyword evidence="4 5" id="KW-0472">Membrane</keyword>
<dbReference type="Proteomes" id="UP000233524">
    <property type="component" value="Unassembled WGS sequence"/>
</dbReference>
<dbReference type="PROSITE" id="PS50850">
    <property type="entry name" value="MFS"/>
    <property type="match status" value="1"/>
</dbReference>
<sequence length="534" mass="58547">MSLERDNEVEGFPLLADDSSIDQDVESALNGSTAAAGAAPGSTILPLRWQITSPKAIVRLAALFKFVIVISGTLIMLPFFRILEDAFCHRYFNDTSPGFLDEKKCKDDGVQKNLAYFFGFFTVVNGIIGAIIALPYGSIADKIGRKPILILSYGGVCFSFATSPLYFYYFRDINPYWILVGSIGQAFGGGIPVSLSTLYAIATDVTTEEDRGSSFLLLTIGATVGGLIGPLISGALMERFNPWVPIYIVAALSPFFIATMFLLPETLKRKMPSEDDDQDRPLVEWLRDQITQSLKQVREAFPLLRNSDLRMILAIFFINSPIGAAYSLTLIQYVSKTFGWDIAQTSYLLSPLGLLTIVILATLPKLGEILVSPNHRFKMTPWQKDYLLTGLSLTFMALGALVEGFAAVVHVFVFGLFVGTFGSSHTPLARALLTHYTDSHLTSRVMALISIVETTGSFFGGPVLAVCFQIGQDRGGKWTGLPYMYVAALCAIARLCLCFVRAPEKPEEVALDEADQIQDRLLDTDEPDAPLITL</sequence>
<feature type="transmembrane region" description="Helical" evidence="5">
    <location>
        <begin position="114"/>
        <end position="136"/>
    </location>
</feature>
<keyword evidence="8" id="KW-1185">Reference proteome</keyword>
<dbReference type="EMBL" id="NLAX01000701">
    <property type="protein sequence ID" value="PKS07241.1"/>
    <property type="molecule type" value="Genomic_DNA"/>
</dbReference>
<evidence type="ECO:0000313" key="8">
    <source>
        <dbReference type="Proteomes" id="UP000233524"/>
    </source>
</evidence>
<dbReference type="VEuPathDB" id="FungiDB:jhhlp_005843"/>